<keyword evidence="3" id="KW-1185">Reference proteome</keyword>
<comment type="caution">
    <text evidence="2">The sequence shown here is derived from an EMBL/GenBank/DDBJ whole genome shotgun (WGS) entry which is preliminary data.</text>
</comment>
<reference evidence="2" key="1">
    <citation type="submission" date="2021-06" db="EMBL/GenBank/DDBJ databases">
        <authorList>
            <person name="Kallberg Y."/>
            <person name="Tangrot J."/>
            <person name="Rosling A."/>
        </authorList>
    </citation>
    <scope>NUCLEOTIDE SEQUENCE</scope>
    <source>
        <strain evidence="2">IN212</strain>
    </source>
</reference>
<dbReference type="GO" id="GO:0003700">
    <property type="term" value="F:DNA-binding transcription factor activity"/>
    <property type="evidence" value="ECO:0007669"/>
    <property type="project" value="InterPro"/>
</dbReference>
<protein>
    <submittedName>
        <fullName evidence="2">2561_t:CDS:1</fullName>
    </submittedName>
</protein>
<evidence type="ECO:0000313" key="3">
    <source>
        <dbReference type="Proteomes" id="UP000789396"/>
    </source>
</evidence>
<dbReference type="GO" id="GO:0045893">
    <property type="term" value="P:positive regulation of DNA-templated transcription"/>
    <property type="evidence" value="ECO:0007669"/>
    <property type="project" value="InterPro"/>
</dbReference>
<evidence type="ECO:0000259" key="1">
    <source>
        <dbReference type="PROSITE" id="PS50252"/>
    </source>
</evidence>
<name>A0A9N9C6X1_9GLOM</name>
<dbReference type="AlphaFoldDB" id="A0A9N9C6X1"/>
<dbReference type="OrthoDB" id="3262412at2759"/>
<proteinExistence type="predicted"/>
<dbReference type="InterPro" id="IPR046360">
    <property type="entry name" value="T-box_DNA-bd"/>
</dbReference>
<feature type="domain" description="T-box" evidence="1">
    <location>
        <begin position="28"/>
        <end position="174"/>
    </location>
</feature>
<dbReference type="PROSITE" id="PS50252">
    <property type="entry name" value="TBOX_3"/>
    <property type="match status" value="1"/>
</dbReference>
<sequence length="184" mass="22311">MAIESHWRVLKHDFFSNYNYARLDLIIYIIITKVIPRQIDRLQLLRDERCITKWREDFRAEWKKLSTEIIKNNPNRITNLSFWITRQESYPLLKIKDKSSFLDLSKNVYLAVETLTPEICKLIICNKKSNYQKTLECLTQEVSEYQTQEASEYQTQEASEYQNQETSEYQLKKHWNIKLKKYQN</sequence>
<accession>A0A9N9C6X1</accession>
<evidence type="ECO:0000313" key="2">
    <source>
        <dbReference type="EMBL" id="CAG8589330.1"/>
    </source>
</evidence>
<dbReference type="EMBL" id="CAJVPZ010007684">
    <property type="protein sequence ID" value="CAG8589330.1"/>
    <property type="molecule type" value="Genomic_DNA"/>
</dbReference>
<feature type="non-terminal residue" evidence="2">
    <location>
        <position position="184"/>
    </location>
</feature>
<organism evidence="2 3">
    <name type="scientific">Racocetra fulgida</name>
    <dbReference type="NCBI Taxonomy" id="60492"/>
    <lineage>
        <taxon>Eukaryota</taxon>
        <taxon>Fungi</taxon>
        <taxon>Fungi incertae sedis</taxon>
        <taxon>Mucoromycota</taxon>
        <taxon>Glomeromycotina</taxon>
        <taxon>Glomeromycetes</taxon>
        <taxon>Diversisporales</taxon>
        <taxon>Gigasporaceae</taxon>
        <taxon>Racocetra</taxon>
    </lineage>
</organism>
<dbReference type="Proteomes" id="UP000789396">
    <property type="component" value="Unassembled WGS sequence"/>
</dbReference>
<gene>
    <name evidence="2" type="ORF">RFULGI_LOCUS6167</name>
</gene>